<accession>A0ACC3A707</accession>
<comment type="caution">
    <text evidence="1">The sequence shown here is derived from an EMBL/GenBank/DDBJ whole genome shotgun (WGS) entry which is preliminary data.</text>
</comment>
<dbReference type="Proteomes" id="UP001172386">
    <property type="component" value="Unassembled WGS sequence"/>
</dbReference>
<sequence>MPAQSERVEVEDDEGMESDHDLISSEMEEDMMEDNEPKESTAPLQSSASELLRPLQETADRVSRQMEEFSQALDEFKLKKEASAQDLWEETWVLMDKYAAIATRRAEEVASKSPRSKAAQKNRKSLGDTTRQVENLHLEHELWATTTELLACKNPDLILDTRFKQNTGLVELHRYTTNAELWKAFLEVDLLAQQYDILLGKLMQWCRETSPELSEENLESYSKAQRGDGVWSSGHIYTKEAIKKQKITRSHEGVLDKENPAVRKTHVRAADNTPLVTQMDPDAPLREDASLPIEDEFYEDSAWYACWQFLRRGYTVEDCRNWCQERNELWRSLVFRNSDGNPNPPEDKRMQRIINLASNPEYAAYCRNLGESEACDSKYENAVLGIMGGSYTAAAPACKSVDDYLFSLINGLLIERYEQFLSEYRRKVKDPSLVTYRPQPSNIGQILEYVQAAQTNNATRAEAHQPHKYLECVIVADDFTQFFLDMGHAAAKMAHLTGQSKALFDQNKTEVGECAQIAAQDEDLIRITAHLQLALRNLGLLDQAYDRDQTAMDNNIINYIGLLQRHGKYSLMPLYASHMSANRIPHVLGRVLSHVTIPKERDFQMRLMKHYNIPGNKVIYRICDYSRKTWAAQFDDGNAQPQLTRVTEYSDKIVRMRAEFIGEVGDHEELELVQSHEWINYVETKDWGMAVWLMTSLYRSLLLNGRVAAAKLLSKKVELEKTSLKVTGMKLSLAAIVQEDLSDGNDTDMEGEAPTNETTRVVSPTKRRKDQKEANSHPLARESTSRTELTEKSLAWAHLEHLVRAMVQLEEWQIVADKVDAVPRSDVRRMKAVKNELRQKLQQVHDCMQPLLEQDFLQYSTDEEEKEDLRLIRNHYLPECVLGYNSALYFAGFAISRQHLVQCMDLAQEVAQNDSLTQTFVASKRMQELVTAFALDSQALLRSNEAGGTSTRSRGGKRSSTGADGKGRADIWQVQWNADAGK</sequence>
<evidence type="ECO:0000313" key="2">
    <source>
        <dbReference type="Proteomes" id="UP001172386"/>
    </source>
</evidence>
<evidence type="ECO:0000313" key="1">
    <source>
        <dbReference type="EMBL" id="KAJ9656171.1"/>
    </source>
</evidence>
<reference evidence="1" key="1">
    <citation type="submission" date="2022-10" db="EMBL/GenBank/DDBJ databases">
        <title>Culturing micro-colonial fungi from biological soil crusts in the Mojave desert and describing Neophaeococcomyces mojavensis, and introducing the new genera and species Taxawa tesnikishii.</title>
        <authorList>
            <person name="Kurbessoian T."/>
            <person name="Stajich J.E."/>
        </authorList>
    </citation>
    <scope>NUCLEOTIDE SEQUENCE</scope>
    <source>
        <strain evidence="1">JES_112</strain>
    </source>
</reference>
<gene>
    <name evidence="1" type="primary">NUP84</name>
    <name evidence="1" type="ORF">H2198_005133</name>
</gene>
<proteinExistence type="predicted"/>
<keyword evidence="2" id="KW-1185">Reference proteome</keyword>
<name>A0ACC3A707_9EURO</name>
<dbReference type="EMBL" id="JAPDRQ010000082">
    <property type="protein sequence ID" value="KAJ9656171.1"/>
    <property type="molecule type" value="Genomic_DNA"/>
</dbReference>
<protein>
    <submittedName>
        <fullName evidence="1">Nucleoporin nup84</fullName>
    </submittedName>
</protein>
<organism evidence="1 2">
    <name type="scientific">Neophaeococcomyces mojaviensis</name>
    <dbReference type="NCBI Taxonomy" id="3383035"/>
    <lineage>
        <taxon>Eukaryota</taxon>
        <taxon>Fungi</taxon>
        <taxon>Dikarya</taxon>
        <taxon>Ascomycota</taxon>
        <taxon>Pezizomycotina</taxon>
        <taxon>Eurotiomycetes</taxon>
        <taxon>Chaetothyriomycetidae</taxon>
        <taxon>Chaetothyriales</taxon>
        <taxon>Chaetothyriales incertae sedis</taxon>
        <taxon>Neophaeococcomyces</taxon>
    </lineage>
</organism>